<dbReference type="InterPro" id="IPR052208">
    <property type="entry name" value="DmX-like/RAVE_component"/>
</dbReference>
<feature type="repeat" description="WD" evidence="1">
    <location>
        <begin position="2725"/>
        <end position="2766"/>
    </location>
</feature>
<evidence type="ECO:0000256" key="2">
    <source>
        <dbReference type="SAM" id="MobiDB-lite"/>
    </source>
</evidence>
<dbReference type="GO" id="GO:0043291">
    <property type="term" value="C:RAVE complex"/>
    <property type="evidence" value="ECO:0007669"/>
    <property type="project" value="TreeGrafter"/>
</dbReference>
<dbReference type="Proteomes" id="UP001331761">
    <property type="component" value="Unassembled WGS sequence"/>
</dbReference>
<dbReference type="PANTHER" id="PTHR13950">
    <property type="entry name" value="RABCONNECTIN-RELATED"/>
    <property type="match status" value="1"/>
</dbReference>
<organism evidence="4 5">
    <name type="scientific">Trichostrongylus colubriformis</name>
    <name type="common">Black scour worm</name>
    <dbReference type="NCBI Taxonomy" id="6319"/>
    <lineage>
        <taxon>Eukaryota</taxon>
        <taxon>Metazoa</taxon>
        <taxon>Ecdysozoa</taxon>
        <taxon>Nematoda</taxon>
        <taxon>Chromadorea</taxon>
        <taxon>Rhabditida</taxon>
        <taxon>Rhabditina</taxon>
        <taxon>Rhabditomorpha</taxon>
        <taxon>Strongyloidea</taxon>
        <taxon>Trichostrongylidae</taxon>
        <taxon>Trichostrongylus</taxon>
    </lineage>
</organism>
<sequence length="2870" mass="322574">MMSHIRYGKWRVSQCFDFPGHWMSTPHQVITGALNRGENVYATGSVEGATFIVCAVGTDVVILDADFYRVQVIPGCSRGARQLVNSVSCCQDSGKIAATYGNIIKVFEPVNSACEKRRTVLSYQWIETQCFTVKERVNSVLWNMEGLRMTVVIGDELFLYQHRNLSCIARPGSTAPVMFSISEEDHFHNAHMWDIVWSVQLAQPPKYIRFSPDGVFLAISGENDHLVKIFYQDPSENGQEHLSFGSLVLNHPAPVRGFEWRRIGRYMPRKCIQTILITWCEDNTSRIWKETPSQELTMVDLCGDGGEASWERSRPRKLFGKHFRVKKIRHRITSKLKGIVSERKRYIDESHNAVGVKAQIGKSPSLSDLQSTHYSSSNVQFYLAATINAETDCMLVPLMEDGVVLRKPLCVHWLNNKELGFSIGAEKLLAEVVHSESYPIRKSAAVTPSEYSQREDDVLPTSEHFDQGEGTSGSLGAVSSEASPSKDVLDVKLEILLRQWSRSSDVLFAVHPVDGSLLMWTIEWLDDLHRQPVVSFTSRIPSALPVTDASSLHPTLDTFNPFEPMYGDSFRKEMGKDAEFLMGDRLLERKVSATIHLLTNHENGSLNLWKMAVDESSNFTSILYITHMSRMCGHRFQINQAVPHPVLPLLLTTSQFHSEELAGSDKERFLSELILWKIAPVGPLCKTGGVKELARVASSLRTGFECLGWIPIFFPSCSSETTSNSTTCFFIANDGQNLVIYQAMTDAGDLLAEIYNSTRQKTAEVDKCLLRQPSRKRTYTGLFRHFNVVSTQSTAKPGCVLKVGEVIGALQADTRVLMLHVFPERLLSSGFPKHVDSPHTGKLPDQREGRTFDDRHFVVIVESDGNCEYFVMFSLAISSRKSGNELAENAWPHSPSQSAPHVEPLFTSEKVCKQRIPLPEDVHVISAAPAAGHLPSSSLYPACHAPYMMLTSCDDDKVRFWRCVESEQGSGNEYKWEEWNMISDDRSSDLELEGSILSVSAAHSCRIACAYDLKRECLQAQKVYEVKIGIFECESTGGVEWLREDTFAVSSSNNFLSQGSANSQPELLPSTSPSGFVETSQDAIRLDWVSTEDGFHILTAGIGFKIYMYTQISLDPAQQNVTLMKESETTLRRPSLQKASSFVAYSHSHSPARWECTRVLELHSADGLPPLPTTLNWARDGLLIIGMPSEMRVYNQWNMQRKSDDENVMHEKNVQFVNLVVSQSHVMLDQLHGKKELPTSKSRFLMDLKNKTFSNKDGGSSAVLDLISAEGLFEAARLASPILPQYHPKQLTVLLNAGRTKRVKAILLHVLIALKERLVFTQNPLSRAASIRRMSTVDAVERRPINFDEDCPDYYEIDDIAPLQLHSLIAADMEDNLEFREKMRSAGKSDSSAYDYLFSSNNLEDNDLSELLQEGESVECSLPNPTAAERKQCASVPSVFSVQHNRLLTELLTHIHLPGLSSVDQMHLLAIADTLSHFSADAADKHNLSNAGEYATTASGVETVDECGLRFLMAMKQYEYLLLCLPIKQRMELKINGLSSSDIIWAQHSETEVELLNAIPSLQKSNPSWEELRSLGIAWWLKNTASLKTCVEKLAKAAFQQHQDPMDSSLYYMALRKRNVLTHLFKTVRDQKMADFFSQDFTKENWKKVAAKNAFVLMSKQRFHHAAAFFLLSGSIRDAVQTILRKCRDLQLAIVVLRLYETDVDVQQAMLKEMLCSEVLGQTPEEFEESRGVIDNEGSYIEPQESRDPFLRSMTYWLLKDYSRSAHTLVKEAQRDGASLRTPLSDIFNFYSFLRKHPLVVRQRVADAGVKVSSTEQFLAIAKSLERHVTPSERRLYFRTAAEHMARGCPMLALDVLSRLPKNIGMVNEGSLEAFSSENQLSSDSMTGSFDVIAQHLKFVAALRILTEELSTLASGSEVDGILFRKQLLRWIGSEMEVLKNICDYASSSTCGSVMGDDNMLKAESWSSYRDSPISDDIDGSKIVACENKATDKWMWLRCNQNLLRSFISFCVLHSAQNHRLSSALMELLSLLLELQKDTNVKCSNTESTSSPRMLFSSPLSFIKNQCYDLLTTVTDLVTVPDVENHMQKAYKLYNLSQGLSSSLYQALCDMDQFATSSICPGIQGTRARTYTDDMIRVVTLPGEWPGVENLAAILNEDKNVETPKLRKLLAESFVAVSMSLFCFALAVCDSRWLYRIAAHQMDPLQFARTFGGGGEKKQKTPPMRPPRPFTSNAQYTQSVHNAEKISSSKLDHKAVEPEGPPADATTTHVSYLVRQSRTIWVPPRRNIVQFFASKPVMDSNNECNTDYDSDDESTCNPANESEHERSENVDSKSFSWQLLRLALVEQQIYRIRQFLMTAGFDISDIPAIVPRIEAVFRLLDGWSVQLRQNLGEYRDGCPADFLPNMIVNENDENRTSMSRKCSILTRKNNTPFDSDNPRTGPLRRLWTYLASQEHLQPVFIQHIFSQKQEPLKERGDVSSAMENQSLPDSYKIVQKDHEPIIAFACSQGRPGWLAVSTGRELQEMDISGIFEEPKNTSLFSSSRLDPAMTSMANRYEPLKEDDEYQFYTENPNQVIQTPRTAKMIFKRTVSGIRRIDSHPSAPFYVTGSSDGSIRVWEWGVGQPVYTARVAGQHAKVSKISFSYNGNKFAAVDGDGMLCLWQATHSTEHKKPFFSQRCHSKSASDVRFLARSSSVLITAGASSGEFNLGLWDTLLPQSRALVHTWVAHTEGATVAMYMPNQQTIVSGGRHGDLCFWDVRQRQLRITVKAFEWHQTVKALVTDHNQDLIVAGSSDGDIKIWSADVNPQLMYSLPGEHAAKTGFSFRQVAQSAVQGVQQLYVDQQLRLFSCGADASLKFRTLPSIYNLSEFN</sequence>
<reference evidence="4 5" key="1">
    <citation type="submission" date="2019-10" db="EMBL/GenBank/DDBJ databases">
        <title>Assembly and Annotation for the nematode Trichostrongylus colubriformis.</title>
        <authorList>
            <person name="Martin J."/>
        </authorList>
    </citation>
    <scope>NUCLEOTIDE SEQUENCE [LARGE SCALE GENOMIC DNA]</scope>
    <source>
        <strain evidence="4">G859</strain>
        <tissue evidence="4">Whole worm</tissue>
    </source>
</reference>
<name>A0AAN8IFD9_TRICO</name>
<dbReference type="GO" id="GO:0007035">
    <property type="term" value="P:vacuolar acidification"/>
    <property type="evidence" value="ECO:0007669"/>
    <property type="project" value="TreeGrafter"/>
</dbReference>
<keyword evidence="5" id="KW-1185">Reference proteome</keyword>
<feature type="region of interest" description="Disordered" evidence="2">
    <location>
        <begin position="444"/>
        <end position="481"/>
    </location>
</feature>
<protein>
    <recommendedName>
        <fullName evidence="3">RAVE complex protein Rav1 C-terminal domain-containing protein</fullName>
    </recommendedName>
</protein>
<dbReference type="SMART" id="SM00320">
    <property type="entry name" value="WD40"/>
    <property type="match status" value="9"/>
</dbReference>
<dbReference type="PROSITE" id="PS50082">
    <property type="entry name" value="WD_REPEATS_2"/>
    <property type="match status" value="3"/>
</dbReference>
<feature type="compositionally biased region" description="Basic and acidic residues" evidence="2">
    <location>
        <begin position="452"/>
        <end position="467"/>
    </location>
</feature>
<dbReference type="InterPro" id="IPR022033">
    <property type="entry name" value="Rav1p_C"/>
</dbReference>
<feature type="domain" description="RAVE complex protein Rav1 C-terminal" evidence="3">
    <location>
        <begin position="1176"/>
        <end position="1724"/>
    </location>
</feature>
<dbReference type="FunFam" id="2.130.10.10:FF:000651">
    <property type="entry name" value="RaBConnectin related"/>
    <property type="match status" value="1"/>
</dbReference>
<evidence type="ECO:0000313" key="4">
    <source>
        <dbReference type="EMBL" id="KAK5967217.1"/>
    </source>
</evidence>
<dbReference type="PANTHER" id="PTHR13950:SF9">
    <property type="entry name" value="RABCONNECTIN-3A"/>
    <property type="match status" value="1"/>
</dbReference>
<keyword evidence="1" id="KW-0853">WD repeat</keyword>
<feature type="repeat" description="WD" evidence="1">
    <location>
        <begin position="2586"/>
        <end position="2627"/>
    </location>
</feature>
<dbReference type="Gene3D" id="2.130.10.10">
    <property type="entry name" value="YVTN repeat-like/Quinoprotein amine dehydrogenase"/>
    <property type="match status" value="2"/>
</dbReference>
<comment type="caution">
    <text evidence="4">The sequence shown here is derived from an EMBL/GenBank/DDBJ whole genome shotgun (WGS) entry which is preliminary data.</text>
</comment>
<feature type="repeat" description="WD" evidence="1">
    <location>
        <begin position="2776"/>
        <end position="2810"/>
    </location>
</feature>
<dbReference type="InterPro" id="IPR036322">
    <property type="entry name" value="WD40_repeat_dom_sf"/>
</dbReference>
<dbReference type="EMBL" id="WIXE01022738">
    <property type="protein sequence ID" value="KAK5967217.1"/>
    <property type="molecule type" value="Genomic_DNA"/>
</dbReference>
<accession>A0AAN8IFD9</accession>
<dbReference type="InterPro" id="IPR015943">
    <property type="entry name" value="WD40/YVTN_repeat-like_dom_sf"/>
</dbReference>
<evidence type="ECO:0000313" key="5">
    <source>
        <dbReference type="Proteomes" id="UP001331761"/>
    </source>
</evidence>
<evidence type="ECO:0000259" key="3">
    <source>
        <dbReference type="Pfam" id="PF12234"/>
    </source>
</evidence>
<dbReference type="Pfam" id="PF00400">
    <property type="entry name" value="WD40"/>
    <property type="match status" value="3"/>
</dbReference>
<evidence type="ECO:0000256" key="1">
    <source>
        <dbReference type="PROSITE-ProRule" id="PRU00221"/>
    </source>
</evidence>
<gene>
    <name evidence="4" type="ORF">GCK32_000230</name>
</gene>
<dbReference type="Pfam" id="PF12234">
    <property type="entry name" value="Rav1p_C"/>
    <property type="match status" value="1"/>
</dbReference>
<dbReference type="InterPro" id="IPR001680">
    <property type="entry name" value="WD40_rpt"/>
</dbReference>
<proteinExistence type="predicted"/>
<feature type="region of interest" description="Disordered" evidence="2">
    <location>
        <begin position="2302"/>
        <end position="2329"/>
    </location>
</feature>
<dbReference type="SUPFAM" id="SSF50978">
    <property type="entry name" value="WD40 repeat-like"/>
    <property type="match status" value="2"/>
</dbReference>